<proteinExistence type="predicted"/>
<evidence type="ECO:0000313" key="2">
    <source>
        <dbReference type="Proteomes" id="UP000247763"/>
    </source>
</evidence>
<accession>A0A2Z3HV56</accession>
<gene>
    <name evidence="1" type="ORF">HYN04_01795</name>
</gene>
<evidence type="ECO:0000313" key="1">
    <source>
        <dbReference type="EMBL" id="AWM76609.1"/>
    </source>
</evidence>
<keyword evidence="2" id="KW-1185">Reference proteome</keyword>
<sequence length="142" mass="14826">MKPEVPAVLAELAGLVARNAVPDVDPAERAGALGLSAALLGMAAEAWDGAAQRLVEENRALRALLSAAGDLAGRDAWLAGGVDDDLRISVLSAANARLRAALVDLHAAVELDSSPEARVLEAQIWDELRRSTERRLMSGALA</sequence>
<dbReference type="RefSeq" id="WP_110449178.1">
    <property type="nucleotide sequence ID" value="NZ_CP029479.1"/>
</dbReference>
<dbReference type="EMBL" id="CP029479">
    <property type="protein sequence ID" value="AWM76609.1"/>
    <property type="molecule type" value="Genomic_DNA"/>
</dbReference>
<reference evidence="2" key="1">
    <citation type="submission" date="2018-05" db="EMBL/GenBank/DDBJ databases">
        <title>Genome sequencing of Phenylobacterium sp. HYN0004.</title>
        <authorList>
            <person name="Yi H."/>
            <person name="Baek C."/>
        </authorList>
    </citation>
    <scope>NUCLEOTIDE SEQUENCE [LARGE SCALE GENOMIC DNA]</scope>
    <source>
        <strain evidence="2">HYN0004</strain>
    </source>
</reference>
<dbReference type="Proteomes" id="UP000247763">
    <property type="component" value="Chromosome"/>
</dbReference>
<protein>
    <submittedName>
        <fullName evidence="1">Uncharacterized protein</fullName>
    </submittedName>
</protein>
<dbReference type="KEGG" id="phb:HYN04_01795"/>
<dbReference type="AlphaFoldDB" id="A0A2Z3HV56"/>
<dbReference type="OrthoDB" id="7210818at2"/>
<organism evidence="1 2">
    <name type="scientific">Phenylobacterium parvum</name>
    <dbReference type="NCBI Taxonomy" id="2201350"/>
    <lineage>
        <taxon>Bacteria</taxon>
        <taxon>Pseudomonadati</taxon>
        <taxon>Pseudomonadota</taxon>
        <taxon>Alphaproteobacteria</taxon>
        <taxon>Caulobacterales</taxon>
        <taxon>Caulobacteraceae</taxon>
        <taxon>Phenylobacterium</taxon>
    </lineage>
</organism>
<name>A0A2Z3HV56_9CAUL</name>